<feature type="transmembrane region" description="Helical" evidence="2">
    <location>
        <begin position="83"/>
        <end position="108"/>
    </location>
</feature>
<evidence type="ECO:0000313" key="4">
    <source>
        <dbReference type="Proteomes" id="UP001204562"/>
    </source>
</evidence>
<evidence type="ECO:0000313" key="3">
    <source>
        <dbReference type="EMBL" id="MCQ4769339.1"/>
    </source>
</evidence>
<protein>
    <recommendedName>
        <fullName evidence="5">DUF998 domain-containing protein</fullName>
    </recommendedName>
</protein>
<feature type="transmembrane region" description="Helical" evidence="2">
    <location>
        <begin position="230"/>
        <end position="254"/>
    </location>
</feature>
<feature type="transmembrane region" description="Helical" evidence="2">
    <location>
        <begin position="147"/>
        <end position="166"/>
    </location>
</feature>
<gene>
    <name evidence="3" type="ORF">NE579_02515</name>
</gene>
<keyword evidence="2" id="KW-0472">Membrane</keyword>
<evidence type="ECO:0000256" key="1">
    <source>
        <dbReference type="SAM" id="MobiDB-lite"/>
    </source>
</evidence>
<accession>A0AAW5JPK9</accession>
<dbReference type="Proteomes" id="UP001204562">
    <property type="component" value="Unassembled WGS sequence"/>
</dbReference>
<proteinExistence type="predicted"/>
<keyword evidence="2" id="KW-1133">Transmembrane helix</keyword>
<feature type="region of interest" description="Disordered" evidence="1">
    <location>
        <begin position="259"/>
        <end position="284"/>
    </location>
</feature>
<dbReference type="EMBL" id="JANFYS010000003">
    <property type="protein sequence ID" value="MCQ4769339.1"/>
    <property type="molecule type" value="Genomic_DNA"/>
</dbReference>
<dbReference type="AlphaFoldDB" id="A0AAW5JPK9"/>
<reference evidence="3" key="1">
    <citation type="submission" date="2022-06" db="EMBL/GenBank/DDBJ databases">
        <title>Isolation of gut microbiota from human fecal samples.</title>
        <authorList>
            <person name="Pamer E.G."/>
            <person name="Barat B."/>
            <person name="Waligurski E."/>
            <person name="Medina S."/>
            <person name="Paddock L."/>
            <person name="Mostad J."/>
        </authorList>
    </citation>
    <scope>NUCLEOTIDE SEQUENCE</scope>
    <source>
        <strain evidence="3">DFI.9.91</strain>
    </source>
</reference>
<dbReference type="RefSeq" id="WP_256303133.1">
    <property type="nucleotide sequence ID" value="NZ_JANFYS010000003.1"/>
</dbReference>
<evidence type="ECO:0008006" key="5">
    <source>
        <dbReference type="Google" id="ProtNLM"/>
    </source>
</evidence>
<organism evidence="3 4">
    <name type="scientific">Intestinimonas massiliensis</name>
    <name type="common">ex Afouda et al. 2020</name>
    <dbReference type="NCBI Taxonomy" id="1673721"/>
    <lineage>
        <taxon>Bacteria</taxon>
        <taxon>Bacillati</taxon>
        <taxon>Bacillota</taxon>
        <taxon>Clostridia</taxon>
        <taxon>Eubacteriales</taxon>
        <taxon>Intestinimonas</taxon>
    </lineage>
</organism>
<keyword evidence="2" id="KW-0812">Transmembrane</keyword>
<sequence length="284" mass="30865">MRKDILLPGVAVVGGAAGFLLRRWELSTAFEPDTGLPVAGAPATWALIALTVVVAAVLAVLCRGTHRVFPGGYDEAFGAPNNALYLTVLVAAAFLMAASGLLTFLLYLRHDVTAFSRVLLALMSLVSAACLFVVGKNNYRMEGRGKYSAALLLPSYTCCLWLISAYQARSADPVILDYVYQLFAVIAAVLGTYFTAGFAFERAKVFRASFFSLLGVYFCLVTLADRHDVSMLLLFVAFALYLLATAVLLQYNAARPEGPRMPRRLQPEDTEEIEINREGTPDEG</sequence>
<feature type="transmembrane region" description="Helical" evidence="2">
    <location>
        <begin position="178"/>
        <end position="198"/>
    </location>
</feature>
<evidence type="ECO:0000256" key="2">
    <source>
        <dbReference type="SAM" id="Phobius"/>
    </source>
</evidence>
<comment type="caution">
    <text evidence="3">The sequence shown here is derived from an EMBL/GenBank/DDBJ whole genome shotgun (WGS) entry which is preliminary data.</text>
</comment>
<feature type="transmembrane region" description="Helical" evidence="2">
    <location>
        <begin position="114"/>
        <end position="135"/>
    </location>
</feature>
<feature type="compositionally biased region" description="Basic and acidic residues" evidence="1">
    <location>
        <begin position="274"/>
        <end position="284"/>
    </location>
</feature>
<name>A0AAW5JPK9_9FIRM</name>
<feature type="transmembrane region" description="Helical" evidence="2">
    <location>
        <begin position="42"/>
        <end position="62"/>
    </location>
</feature>
<feature type="transmembrane region" description="Helical" evidence="2">
    <location>
        <begin position="205"/>
        <end position="224"/>
    </location>
</feature>